<dbReference type="PATRIC" id="fig|1705561.3.peg.173"/>
<dbReference type="EC" id="2.4.2.3" evidence="1"/>
<dbReference type="EMBL" id="LITU01000038">
    <property type="protein sequence ID" value="KOY17458.1"/>
    <property type="molecule type" value="Genomic_DNA"/>
</dbReference>
<dbReference type="Pfam" id="PF01048">
    <property type="entry name" value="PNP_UDP_1"/>
    <property type="match status" value="1"/>
</dbReference>
<evidence type="ECO:0000313" key="6">
    <source>
        <dbReference type="EMBL" id="KOY17878.1"/>
    </source>
</evidence>
<proteinExistence type="predicted"/>
<feature type="domain" description="Nucleoside phosphorylase" evidence="4">
    <location>
        <begin position="67"/>
        <end position="227"/>
    </location>
</feature>
<dbReference type="GO" id="GO:0004850">
    <property type="term" value="F:uridine phosphorylase activity"/>
    <property type="evidence" value="ECO:0007669"/>
    <property type="project" value="UniProtKB-EC"/>
</dbReference>
<gene>
    <name evidence="6" type="ORF">AMS66_03465</name>
    <name evidence="5" type="ORF">AMS66_05645</name>
</gene>
<evidence type="ECO:0000256" key="3">
    <source>
        <dbReference type="ARBA" id="ARBA00048447"/>
    </source>
</evidence>
<dbReference type="Gene3D" id="3.40.50.1580">
    <property type="entry name" value="Nucleoside phosphorylase domain"/>
    <property type="match status" value="1"/>
</dbReference>
<dbReference type="InterPro" id="IPR035994">
    <property type="entry name" value="Nucleoside_phosphorylase_sf"/>
</dbReference>
<dbReference type="InterPro" id="IPR000845">
    <property type="entry name" value="Nucleoside_phosphorylase_d"/>
</dbReference>
<dbReference type="RefSeq" id="WP_053779468.1">
    <property type="nucleotide sequence ID" value="NZ_LITU01000030.1"/>
</dbReference>
<evidence type="ECO:0000256" key="1">
    <source>
        <dbReference type="ARBA" id="ARBA00011888"/>
    </source>
</evidence>
<evidence type="ECO:0000313" key="7">
    <source>
        <dbReference type="Proteomes" id="UP000037688"/>
    </source>
</evidence>
<sequence>MESKKIDSKEFPILEFDESRVAIIEATNFIKPKEEFEYCVITFFRDVIEKMKTEGKLKEVACLHCETVDLPIYETYYQGKKVHITLGYLGAAGSAGFLEELIAYGFQKFIVCGGAGVLKKDIAVGHVIVPVSAVRDEGVSYHYIKPSREIECNLEVLKIIEDDFNIHNIRYIKAKTWTTDSFYRETKEKVELRKAEGCVTVEMEAAAFMAVSQFRNVKLGIILYGGDDLSGVEWDSRSWNSRSEIRINLVQISMRICSSL</sequence>
<dbReference type="AlphaFoldDB" id="A0A0M9BR97"/>
<protein>
    <recommendedName>
        <fullName evidence="2">Uridine phosphorylase</fullName>
        <ecNumber evidence="1">2.4.2.3</ecNumber>
    </recommendedName>
</protein>
<dbReference type="CDD" id="cd09007">
    <property type="entry name" value="NP-I_spr0068"/>
    <property type="match status" value="1"/>
</dbReference>
<dbReference type="EMBL" id="LITU01000030">
    <property type="protein sequence ID" value="KOY17878.1"/>
    <property type="molecule type" value="Genomic_DNA"/>
</dbReference>
<comment type="catalytic activity">
    <reaction evidence="3">
        <text>uridine + phosphate = alpha-D-ribose 1-phosphate + uracil</text>
        <dbReference type="Rhea" id="RHEA:24388"/>
        <dbReference type="ChEBI" id="CHEBI:16704"/>
        <dbReference type="ChEBI" id="CHEBI:17568"/>
        <dbReference type="ChEBI" id="CHEBI:43474"/>
        <dbReference type="ChEBI" id="CHEBI:57720"/>
        <dbReference type="EC" id="2.4.2.3"/>
    </reaction>
</comment>
<dbReference type="GO" id="GO:0004731">
    <property type="term" value="F:purine-nucleoside phosphorylase activity"/>
    <property type="evidence" value="ECO:0007669"/>
    <property type="project" value="TreeGrafter"/>
</dbReference>
<reference evidence="5 7" key="1">
    <citation type="submission" date="2015-08" db="EMBL/GenBank/DDBJ databases">
        <title>Draft genome sequence of cellulolytic and xylanolytic Paenibacillus sp. A59, isolated from a decaying forest soil from Patagonia, Argentina.</title>
        <authorList>
            <person name="Ghio S."/>
            <person name="Caceres A.M."/>
            <person name="Talia P."/>
            <person name="Grasso D."/>
            <person name="Campos E."/>
        </authorList>
    </citation>
    <scope>NUCLEOTIDE SEQUENCE [LARGE SCALE GENOMIC DNA]</scope>
    <source>
        <strain evidence="5 7">A59</strain>
    </source>
</reference>
<keyword evidence="7" id="KW-1185">Reference proteome</keyword>
<dbReference type="SUPFAM" id="SSF53167">
    <property type="entry name" value="Purine and uridine phosphorylases"/>
    <property type="match status" value="1"/>
</dbReference>
<dbReference type="OrthoDB" id="7945729at2"/>
<name>A0A0M9BR97_9BACL</name>
<evidence type="ECO:0000313" key="5">
    <source>
        <dbReference type="EMBL" id="KOY17458.1"/>
    </source>
</evidence>
<evidence type="ECO:0000259" key="4">
    <source>
        <dbReference type="Pfam" id="PF01048"/>
    </source>
</evidence>
<dbReference type="GO" id="GO:0005829">
    <property type="term" value="C:cytosol"/>
    <property type="evidence" value="ECO:0007669"/>
    <property type="project" value="TreeGrafter"/>
</dbReference>
<dbReference type="GO" id="GO:0006152">
    <property type="term" value="P:purine nucleoside catabolic process"/>
    <property type="evidence" value="ECO:0007669"/>
    <property type="project" value="TreeGrafter"/>
</dbReference>
<dbReference type="Proteomes" id="UP000037688">
    <property type="component" value="Unassembled WGS sequence"/>
</dbReference>
<comment type="caution">
    <text evidence="5">The sequence shown here is derived from an EMBL/GenBank/DDBJ whole genome shotgun (WGS) entry which is preliminary data.</text>
</comment>
<evidence type="ECO:0000256" key="2">
    <source>
        <dbReference type="ARBA" id="ARBA00021980"/>
    </source>
</evidence>
<dbReference type="PANTHER" id="PTHR43691:SF11">
    <property type="entry name" value="FI09636P-RELATED"/>
    <property type="match status" value="1"/>
</dbReference>
<organism evidence="5 7">
    <name type="scientific">Paenibacillus xylanivorans</name>
    <dbReference type="NCBI Taxonomy" id="1705561"/>
    <lineage>
        <taxon>Bacteria</taxon>
        <taxon>Bacillati</taxon>
        <taxon>Bacillota</taxon>
        <taxon>Bacilli</taxon>
        <taxon>Bacillales</taxon>
        <taxon>Paenibacillaceae</taxon>
        <taxon>Paenibacillus</taxon>
    </lineage>
</organism>
<dbReference type="PANTHER" id="PTHR43691">
    <property type="entry name" value="URIDINE PHOSPHORYLASE"/>
    <property type="match status" value="1"/>
</dbReference>
<accession>A0A0M9BR97</accession>